<dbReference type="InterPro" id="IPR008271">
    <property type="entry name" value="Ser/Thr_kinase_AS"/>
</dbReference>
<comment type="catalytic activity">
    <reaction evidence="9">
        <text>L-seryl-[protein] + ATP = O-phospho-L-seryl-[protein] + ADP + H(+)</text>
        <dbReference type="Rhea" id="RHEA:17989"/>
        <dbReference type="Rhea" id="RHEA-COMP:9863"/>
        <dbReference type="Rhea" id="RHEA-COMP:11604"/>
        <dbReference type="ChEBI" id="CHEBI:15378"/>
        <dbReference type="ChEBI" id="CHEBI:29999"/>
        <dbReference type="ChEBI" id="CHEBI:30616"/>
        <dbReference type="ChEBI" id="CHEBI:83421"/>
        <dbReference type="ChEBI" id="CHEBI:456216"/>
        <dbReference type="EC" id="2.7.11.25"/>
    </reaction>
</comment>
<keyword evidence="4" id="KW-0808">Transferase</keyword>
<evidence type="ECO:0000313" key="14">
    <source>
        <dbReference type="Proteomes" id="UP001152561"/>
    </source>
</evidence>
<comment type="caution">
    <text evidence="13">The sequence shown here is derived from an EMBL/GenBank/DDBJ whole genome shotgun (WGS) entry which is preliminary data.</text>
</comment>
<dbReference type="PROSITE" id="PS00107">
    <property type="entry name" value="PROTEIN_KINASE_ATP"/>
    <property type="match status" value="1"/>
</dbReference>
<dbReference type="EC" id="2.7.11.25" evidence="2"/>
<dbReference type="EMBL" id="JAJAGQ010000014">
    <property type="protein sequence ID" value="KAJ8543482.1"/>
    <property type="molecule type" value="Genomic_DNA"/>
</dbReference>
<dbReference type="InterPro" id="IPR017441">
    <property type="entry name" value="Protein_kinase_ATP_BS"/>
</dbReference>
<accession>A0A9Q1R6W2</accession>
<feature type="region of interest" description="Disordered" evidence="11">
    <location>
        <begin position="10"/>
        <end position="34"/>
    </location>
</feature>
<gene>
    <name evidence="13" type="ORF">K7X08_006005</name>
</gene>
<keyword evidence="7 10" id="KW-0067">ATP-binding</keyword>
<proteinExistence type="inferred from homology"/>
<sequence length="915" mass="102222">MHRLPGIFAHKKRVESTQKSSRAGYGSSVKSKPRLERLNARKNIDYEPSMLEFSGDKSFRIEGKDGEFDEFLEKLGFSGPDDFAIPADEWDAMIVRSSSDNNSHVIDVGSNASRVIDLGNSKSKDSIFGYSDSPKANSDVIQLQIQSVKLNDDSGGVVCAASVIISDVPASDTRLDDGVSNGNEPVSLLGCGGGGIKGLRPSFLAPPPVMSLPRVDDACSTWDIFRAFGPEDHRESGIAGHELCRSDVVNGDEVCIKNEEDEEENSTRRRIGESSLLSVSSSFTNTSNDDDSSSSTTERTSIISPNGRFTRFITRWDKGDLLGRGSFGSVYEGISDDGFFFAVKEVSLLDQGDGGRQSLYQLEQEIELLSQFEHENIVRYYGTDKNDSKLYIFLELVTQGSLLNLYQKYHLRDSQVSAYTRQILHGLKYLHDQNVVHRDIKCANILVDSNGSVKLADFGLAKATKLNDAKSFKGTALWMAPEVVNRKNQGYGPAADIWSLGCTVLEMLTRKFPYSHLDNQWQVLYRIGKGEPPDVPNTLSIDARDFINHCLQEALKPCSLSSIGSSILVGSNLDASPKIHIQVQRNLPARRFVRNSEMTKPSKLQRITDFHHHDLLSCRSKMCKTIHKKEKQPKSSEKKEWEGAICSVCMEHPHNAVLLLCSSYDKGCRPYMCATSYRFSNCLEQYKKAYTKVISIEGSEPGLLSTDDPNCSSGIGSFVGDSVAELLCPLCRGQVKGWTVVEPARKHLNAKKRTCMHENCSFVGTYKKLRKHVRREHPSARPLEVDPSLAEKWKKLEHERELNDVFSTIRSAMPGAIVMGDYVIEGNFGSLHRNFGLDDHLDETVFRSESFGSRWNDNVHSDDLFDDGYHSFDEDDFFVHHSGAGASSNVFNRISRLLLGRSRRRQRHRASSRIR</sequence>
<comment type="catalytic activity">
    <reaction evidence="8">
        <text>L-threonyl-[protein] + ATP = O-phospho-L-threonyl-[protein] + ADP + H(+)</text>
        <dbReference type="Rhea" id="RHEA:46608"/>
        <dbReference type="Rhea" id="RHEA-COMP:11060"/>
        <dbReference type="Rhea" id="RHEA-COMP:11605"/>
        <dbReference type="ChEBI" id="CHEBI:15378"/>
        <dbReference type="ChEBI" id="CHEBI:30013"/>
        <dbReference type="ChEBI" id="CHEBI:30616"/>
        <dbReference type="ChEBI" id="CHEBI:61977"/>
        <dbReference type="ChEBI" id="CHEBI:456216"/>
        <dbReference type="EC" id="2.7.11.25"/>
    </reaction>
</comment>
<dbReference type="InterPro" id="IPR050538">
    <property type="entry name" value="MAP_kinase_kinase_kinase"/>
</dbReference>
<dbReference type="GO" id="GO:0004709">
    <property type="term" value="F:MAP kinase kinase kinase activity"/>
    <property type="evidence" value="ECO:0007669"/>
    <property type="project" value="UniProtKB-EC"/>
</dbReference>
<dbReference type="Pfam" id="PF07800">
    <property type="entry name" value="DUF1644"/>
    <property type="match status" value="1"/>
</dbReference>
<evidence type="ECO:0000259" key="12">
    <source>
        <dbReference type="PROSITE" id="PS50011"/>
    </source>
</evidence>
<evidence type="ECO:0000313" key="13">
    <source>
        <dbReference type="EMBL" id="KAJ8543482.1"/>
    </source>
</evidence>
<dbReference type="PROSITE" id="PS00108">
    <property type="entry name" value="PROTEIN_KINASE_ST"/>
    <property type="match status" value="1"/>
</dbReference>
<feature type="binding site" evidence="10">
    <location>
        <position position="344"/>
    </location>
    <ligand>
        <name>ATP</name>
        <dbReference type="ChEBI" id="CHEBI:30616"/>
    </ligand>
</feature>
<dbReference type="GO" id="GO:0005524">
    <property type="term" value="F:ATP binding"/>
    <property type="evidence" value="ECO:0007669"/>
    <property type="project" value="UniProtKB-UniRule"/>
</dbReference>
<dbReference type="InterPro" id="IPR012866">
    <property type="entry name" value="DUF1644"/>
</dbReference>
<reference evidence="14" key="1">
    <citation type="journal article" date="2023" name="Proc. Natl. Acad. Sci. U.S.A.">
        <title>Genomic and structural basis for evolution of tropane alkaloid biosynthesis.</title>
        <authorList>
            <person name="Wanga Y.-J."/>
            <person name="Taina T."/>
            <person name="Yua J.-Y."/>
            <person name="Lia J."/>
            <person name="Xua B."/>
            <person name="Chenc J."/>
            <person name="D'Auriad J.C."/>
            <person name="Huanga J.-P."/>
            <person name="Huanga S.-X."/>
        </authorList>
    </citation>
    <scope>NUCLEOTIDE SEQUENCE [LARGE SCALE GENOMIC DNA]</scope>
    <source>
        <strain evidence="14">cv. KIB-2019</strain>
    </source>
</reference>
<dbReference type="AlphaFoldDB" id="A0A9Q1R6W2"/>
<feature type="domain" description="Protein kinase" evidence="12">
    <location>
        <begin position="316"/>
        <end position="579"/>
    </location>
</feature>
<evidence type="ECO:0000256" key="6">
    <source>
        <dbReference type="ARBA" id="ARBA00022777"/>
    </source>
</evidence>
<protein>
    <recommendedName>
        <fullName evidence="2">mitogen-activated protein kinase kinase kinase</fullName>
        <ecNumber evidence="2">2.7.11.25</ecNumber>
    </recommendedName>
</protein>
<keyword evidence="14" id="KW-1185">Reference proteome</keyword>
<dbReference type="Proteomes" id="UP001152561">
    <property type="component" value="Unassembled WGS sequence"/>
</dbReference>
<evidence type="ECO:0000256" key="9">
    <source>
        <dbReference type="ARBA" id="ARBA00048329"/>
    </source>
</evidence>
<evidence type="ECO:0000256" key="3">
    <source>
        <dbReference type="ARBA" id="ARBA00022527"/>
    </source>
</evidence>
<dbReference type="PANTHER" id="PTHR48016:SF29">
    <property type="entry name" value="MITOGEN-ACTIVATED PROTEIN KINASE KINASE KINASE 1-RELATED"/>
    <property type="match status" value="1"/>
</dbReference>
<evidence type="ECO:0000256" key="5">
    <source>
        <dbReference type="ARBA" id="ARBA00022741"/>
    </source>
</evidence>
<dbReference type="Gene3D" id="1.10.510.10">
    <property type="entry name" value="Transferase(Phosphotransferase) domain 1"/>
    <property type="match status" value="1"/>
</dbReference>
<dbReference type="SUPFAM" id="SSF56112">
    <property type="entry name" value="Protein kinase-like (PK-like)"/>
    <property type="match status" value="1"/>
</dbReference>
<evidence type="ECO:0000256" key="8">
    <source>
        <dbReference type="ARBA" id="ARBA00047559"/>
    </source>
</evidence>
<dbReference type="InterPro" id="IPR011009">
    <property type="entry name" value="Kinase-like_dom_sf"/>
</dbReference>
<evidence type="ECO:0000256" key="4">
    <source>
        <dbReference type="ARBA" id="ARBA00022679"/>
    </source>
</evidence>
<keyword evidence="6" id="KW-0418">Kinase</keyword>
<feature type="region of interest" description="Disordered" evidence="11">
    <location>
        <begin position="279"/>
        <end position="301"/>
    </location>
</feature>
<evidence type="ECO:0000256" key="11">
    <source>
        <dbReference type="SAM" id="MobiDB-lite"/>
    </source>
</evidence>
<comment type="similarity">
    <text evidence="1">Belongs to the protein kinase superfamily. STE Ser/Thr protein kinase family. MAP kinase kinase kinase subfamily.</text>
</comment>
<organism evidence="13 14">
    <name type="scientific">Anisodus acutangulus</name>
    <dbReference type="NCBI Taxonomy" id="402998"/>
    <lineage>
        <taxon>Eukaryota</taxon>
        <taxon>Viridiplantae</taxon>
        <taxon>Streptophyta</taxon>
        <taxon>Embryophyta</taxon>
        <taxon>Tracheophyta</taxon>
        <taxon>Spermatophyta</taxon>
        <taxon>Magnoliopsida</taxon>
        <taxon>eudicotyledons</taxon>
        <taxon>Gunneridae</taxon>
        <taxon>Pentapetalae</taxon>
        <taxon>asterids</taxon>
        <taxon>lamiids</taxon>
        <taxon>Solanales</taxon>
        <taxon>Solanaceae</taxon>
        <taxon>Solanoideae</taxon>
        <taxon>Hyoscyameae</taxon>
        <taxon>Anisodus</taxon>
    </lineage>
</organism>
<name>A0A9Q1R6W2_9SOLA</name>
<dbReference type="GO" id="GO:1902065">
    <property type="term" value="P:response to L-glutamate"/>
    <property type="evidence" value="ECO:0007669"/>
    <property type="project" value="UniProtKB-ARBA"/>
</dbReference>
<dbReference type="PANTHER" id="PTHR48016">
    <property type="entry name" value="MAP KINASE KINASE KINASE SSK2-RELATED-RELATED"/>
    <property type="match status" value="1"/>
</dbReference>
<evidence type="ECO:0000256" key="10">
    <source>
        <dbReference type="PROSITE-ProRule" id="PRU10141"/>
    </source>
</evidence>
<dbReference type="FunFam" id="1.10.510.10:FF:000359">
    <property type="entry name" value="Mitogen-activated protein kinase 1, putative, expressed"/>
    <property type="match status" value="1"/>
</dbReference>
<evidence type="ECO:0000256" key="2">
    <source>
        <dbReference type="ARBA" id="ARBA00012406"/>
    </source>
</evidence>
<dbReference type="InterPro" id="IPR000719">
    <property type="entry name" value="Prot_kinase_dom"/>
</dbReference>
<evidence type="ECO:0000256" key="1">
    <source>
        <dbReference type="ARBA" id="ARBA00006529"/>
    </source>
</evidence>
<dbReference type="GO" id="GO:0005737">
    <property type="term" value="C:cytoplasm"/>
    <property type="evidence" value="ECO:0007669"/>
    <property type="project" value="TreeGrafter"/>
</dbReference>
<dbReference type="OrthoDB" id="266718at2759"/>
<dbReference type="Pfam" id="PF00069">
    <property type="entry name" value="Pkinase"/>
    <property type="match status" value="1"/>
</dbReference>
<keyword evidence="5 10" id="KW-0547">Nucleotide-binding</keyword>
<keyword evidence="3" id="KW-0723">Serine/threonine-protein kinase</keyword>
<dbReference type="PROSITE" id="PS50011">
    <property type="entry name" value="PROTEIN_KINASE_DOM"/>
    <property type="match status" value="1"/>
</dbReference>
<evidence type="ECO:0000256" key="7">
    <source>
        <dbReference type="ARBA" id="ARBA00022840"/>
    </source>
</evidence>
<dbReference type="SMART" id="SM00220">
    <property type="entry name" value="S_TKc"/>
    <property type="match status" value="1"/>
</dbReference>